<reference evidence="2 3" key="1">
    <citation type="journal article" date="2015" name="Biol. Direct">
        <title>Babela massiliensis, a representative of a widespread bacterial phylum with unusual adaptations to parasitism in amoebae.</title>
        <authorList>
            <person name="Pagnier I."/>
            <person name="Yutin N."/>
            <person name="Croce O."/>
            <person name="Makarova K.S."/>
            <person name="Wolf Y.I."/>
            <person name="Benamar S."/>
            <person name="Raoult D."/>
            <person name="Koonin E.V."/>
            <person name="La Scola B."/>
        </authorList>
    </citation>
    <scope>NUCLEOTIDE SEQUENCE [LARGE SCALE GENOMIC DNA]</scope>
    <source>
        <strain evidence="3">BABL1</strain>
    </source>
</reference>
<accession>V6DFJ4</accession>
<feature type="chain" id="PRO_5004744528" evidence="1">
    <location>
        <begin position="22"/>
        <end position="73"/>
    </location>
</feature>
<sequence>MKKLIAIALFSTVMISSSIQGFFFGCGWYRGCCPTSRPACGQNYSYRSGEYTDAYSYSNPVGAVYSEVDGVFY</sequence>
<dbReference type="KEGG" id="dpb:BABL1_gene_609"/>
<evidence type="ECO:0000256" key="1">
    <source>
        <dbReference type="SAM" id="SignalP"/>
    </source>
</evidence>
<name>V6DFJ4_9BACT</name>
<evidence type="ECO:0000313" key="3">
    <source>
        <dbReference type="Proteomes" id="UP000018769"/>
    </source>
</evidence>
<dbReference type="EMBL" id="HG793133">
    <property type="protein sequence ID" value="CDK30345.1"/>
    <property type="molecule type" value="Genomic_DNA"/>
</dbReference>
<dbReference type="RefSeq" id="WP_023791326.1">
    <property type="nucleotide sequence ID" value="NC_023003.1"/>
</dbReference>
<organism evidence="2 3">
    <name type="scientific">Candidatus Babela massiliensis</name>
    <dbReference type="NCBI Taxonomy" id="673862"/>
    <lineage>
        <taxon>Bacteria</taxon>
        <taxon>Candidatus Babelota</taxon>
        <taxon>Candidatus Babeliae</taxon>
        <taxon>Candidatus Babeliales</taxon>
        <taxon>Candidatus Babeliaceae</taxon>
        <taxon>Candidatus Babela</taxon>
    </lineage>
</organism>
<evidence type="ECO:0000313" key="2">
    <source>
        <dbReference type="EMBL" id="CDK30345.1"/>
    </source>
</evidence>
<gene>
    <name evidence="2" type="ORF">BABL1_gene_609</name>
</gene>
<proteinExistence type="predicted"/>
<feature type="signal peptide" evidence="1">
    <location>
        <begin position="1"/>
        <end position="21"/>
    </location>
</feature>
<protein>
    <submittedName>
        <fullName evidence="2">Uncharacterized protein</fullName>
    </submittedName>
</protein>
<dbReference type="PROSITE" id="PS51257">
    <property type="entry name" value="PROKAR_LIPOPROTEIN"/>
    <property type="match status" value="1"/>
</dbReference>
<keyword evidence="3" id="KW-1185">Reference proteome</keyword>
<keyword evidence="1" id="KW-0732">Signal</keyword>
<dbReference type="AlphaFoldDB" id="V6DFJ4"/>
<dbReference type="Proteomes" id="UP000018769">
    <property type="component" value="Chromosome I"/>
</dbReference>
<dbReference type="HOGENOM" id="CLU_2697704_0_0_7"/>